<dbReference type="InterPro" id="IPR036010">
    <property type="entry name" value="2Fe-2S_ferredoxin-like_sf"/>
</dbReference>
<sequence>MDYQTLEVTVFDVWEDGEAVKLFDLRAADGSALPPFAAGAHIDITTPDAIRQYSLCNEPAETHRYVVGVALAEASRGGSSWLHSEVQPGKRLTIGLPRNHFPVLKGAHHSVLIAGGIGVTPLLAMVYELEASQQSWELHYTARSSELAPLCKALSECAAIAKYGKVTLYQTRAEPVNRLDLASLVASADSGSHFYCCGPETLIKSFTEALDGWPLEQVHCEHFSGADVSVAEGGFTIRLARSGSSFKVPEGETILSVLQDHKVSVPCACREGICGSCEIAVLDGIPDHRDNVLSEAEKQRNNTIMACCSGALSAELVLDI</sequence>
<comment type="caution">
    <text evidence="10">The sequence shown here is derived from an EMBL/GenBank/DDBJ whole genome shotgun (WGS) entry which is preliminary data.</text>
</comment>
<dbReference type="Gene3D" id="3.40.50.80">
    <property type="entry name" value="Nucleotide-binding domain of ferredoxin-NADP reductase (FNR) module"/>
    <property type="match status" value="1"/>
</dbReference>
<keyword evidence="5" id="KW-0408">Iron</keyword>
<dbReference type="Pfam" id="PF00111">
    <property type="entry name" value="Fer2"/>
    <property type="match status" value="1"/>
</dbReference>
<keyword evidence="3" id="KW-0479">Metal-binding</keyword>
<dbReference type="InterPro" id="IPR050415">
    <property type="entry name" value="MRET"/>
</dbReference>
<keyword evidence="1" id="KW-0285">Flavoprotein</keyword>
<dbReference type="InterPro" id="IPR017938">
    <property type="entry name" value="Riboflavin_synthase-like_b-brl"/>
</dbReference>
<dbReference type="PROSITE" id="PS51384">
    <property type="entry name" value="FAD_FR"/>
    <property type="match status" value="1"/>
</dbReference>
<dbReference type="OrthoDB" id="581532at2"/>
<evidence type="ECO:0000256" key="2">
    <source>
        <dbReference type="ARBA" id="ARBA00022714"/>
    </source>
</evidence>
<dbReference type="InterPro" id="IPR039261">
    <property type="entry name" value="FNR_nucleotide-bd"/>
</dbReference>
<keyword evidence="2" id="KW-0001">2Fe-2S</keyword>
<feature type="domain" description="2Fe-2S ferredoxin-type" evidence="8">
    <location>
        <begin position="235"/>
        <end position="320"/>
    </location>
</feature>
<dbReference type="RefSeq" id="WP_070174447.1">
    <property type="nucleotide sequence ID" value="NZ_BMJR01000004.1"/>
</dbReference>
<dbReference type="CDD" id="cd06185">
    <property type="entry name" value="PDR_like"/>
    <property type="match status" value="1"/>
</dbReference>
<dbReference type="SUPFAM" id="SSF52343">
    <property type="entry name" value="Ferredoxin reductase-like, C-terminal NADP-linked domain"/>
    <property type="match status" value="1"/>
</dbReference>
<dbReference type="STRING" id="1856405.BFC17_00205"/>
<proteinExistence type="predicted"/>
<reference evidence="10 11" key="1">
    <citation type="submission" date="2016-09" db="EMBL/GenBank/DDBJ databases">
        <title>Alteromonas lipolytica, a new species isolated from sea water.</title>
        <authorList>
            <person name="Wu Y.-H."/>
            <person name="Cheng H."/>
            <person name="Xu X.-W."/>
        </authorList>
    </citation>
    <scope>NUCLEOTIDE SEQUENCE [LARGE SCALE GENOMIC DNA]</scope>
    <source>
        <strain evidence="10 11">JW12</strain>
    </source>
</reference>
<evidence type="ECO:0000313" key="11">
    <source>
        <dbReference type="Proteomes" id="UP000176037"/>
    </source>
</evidence>
<dbReference type="PRINTS" id="PR00409">
    <property type="entry name" value="PHDIOXRDTASE"/>
</dbReference>
<evidence type="ECO:0000256" key="1">
    <source>
        <dbReference type="ARBA" id="ARBA00022630"/>
    </source>
</evidence>
<dbReference type="PROSITE" id="PS00197">
    <property type="entry name" value="2FE2S_FER_1"/>
    <property type="match status" value="1"/>
</dbReference>
<name>A0A1E8FKP4_9ALTE</name>
<dbReference type="InterPro" id="IPR017927">
    <property type="entry name" value="FAD-bd_FR_type"/>
</dbReference>
<accession>A0A1E8FKP4</accession>
<evidence type="ECO:0000256" key="5">
    <source>
        <dbReference type="ARBA" id="ARBA00023004"/>
    </source>
</evidence>
<keyword evidence="6" id="KW-0411">Iron-sulfur</keyword>
<dbReference type="GO" id="GO:0051537">
    <property type="term" value="F:2 iron, 2 sulfur cluster binding"/>
    <property type="evidence" value="ECO:0007669"/>
    <property type="project" value="UniProtKB-KW"/>
</dbReference>
<dbReference type="CDD" id="cd00207">
    <property type="entry name" value="fer2"/>
    <property type="match status" value="1"/>
</dbReference>
<protein>
    <recommendedName>
        <fullName evidence="12">Oxidoreductase</fullName>
    </recommendedName>
</protein>
<keyword evidence="11" id="KW-1185">Reference proteome</keyword>
<dbReference type="GO" id="GO:0016491">
    <property type="term" value="F:oxidoreductase activity"/>
    <property type="evidence" value="ECO:0007669"/>
    <property type="project" value="UniProtKB-KW"/>
</dbReference>
<dbReference type="Proteomes" id="UP000176037">
    <property type="component" value="Unassembled WGS sequence"/>
</dbReference>
<organism evidence="10 11">
    <name type="scientific">Alteromonas lipolytica</name>
    <dbReference type="NCBI Taxonomy" id="1856405"/>
    <lineage>
        <taxon>Bacteria</taxon>
        <taxon>Pseudomonadati</taxon>
        <taxon>Pseudomonadota</taxon>
        <taxon>Gammaproteobacteria</taxon>
        <taxon>Alteromonadales</taxon>
        <taxon>Alteromonadaceae</taxon>
        <taxon>Alteromonas/Salinimonas group</taxon>
        <taxon>Alteromonas</taxon>
    </lineage>
</organism>
<dbReference type="SUPFAM" id="SSF63380">
    <property type="entry name" value="Riboflavin synthase domain-like"/>
    <property type="match status" value="1"/>
</dbReference>
<dbReference type="InterPro" id="IPR006058">
    <property type="entry name" value="2Fe2S_fd_BS"/>
</dbReference>
<evidence type="ECO:0000259" key="9">
    <source>
        <dbReference type="PROSITE" id="PS51384"/>
    </source>
</evidence>
<evidence type="ECO:0008006" key="12">
    <source>
        <dbReference type="Google" id="ProtNLM"/>
    </source>
</evidence>
<dbReference type="SUPFAM" id="SSF54292">
    <property type="entry name" value="2Fe-2S ferredoxin-like"/>
    <property type="match status" value="1"/>
</dbReference>
<dbReference type="EMBL" id="MJIC01000001">
    <property type="protein sequence ID" value="OFI36336.1"/>
    <property type="molecule type" value="Genomic_DNA"/>
</dbReference>
<feature type="domain" description="FAD-binding FR-type" evidence="9">
    <location>
        <begin position="3"/>
        <end position="104"/>
    </location>
</feature>
<evidence type="ECO:0000256" key="7">
    <source>
        <dbReference type="ARBA" id="ARBA00023075"/>
    </source>
</evidence>
<dbReference type="Gene3D" id="2.40.30.10">
    <property type="entry name" value="Translation factors"/>
    <property type="match status" value="1"/>
</dbReference>
<evidence type="ECO:0000256" key="3">
    <source>
        <dbReference type="ARBA" id="ARBA00022723"/>
    </source>
</evidence>
<dbReference type="PANTHER" id="PTHR47354">
    <property type="entry name" value="NADH OXIDOREDUCTASE HCR"/>
    <property type="match status" value="1"/>
</dbReference>
<dbReference type="AlphaFoldDB" id="A0A1E8FKP4"/>
<dbReference type="PANTHER" id="PTHR47354:SF1">
    <property type="entry name" value="CARNITINE MONOOXYGENASE REDUCTASE SUBUNIT"/>
    <property type="match status" value="1"/>
</dbReference>
<dbReference type="Gene3D" id="3.10.20.30">
    <property type="match status" value="1"/>
</dbReference>
<dbReference type="PROSITE" id="PS51085">
    <property type="entry name" value="2FE2S_FER_2"/>
    <property type="match status" value="1"/>
</dbReference>
<dbReference type="GO" id="GO:0046872">
    <property type="term" value="F:metal ion binding"/>
    <property type="evidence" value="ECO:0007669"/>
    <property type="project" value="UniProtKB-KW"/>
</dbReference>
<dbReference type="InterPro" id="IPR012675">
    <property type="entry name" value="Beta-grasp_dom_sf"/>
</dbReference>
<evidence type="ECO:0000259" key="8">
    <source>
        <dbReference type="PROSITE" id="PS51085"/>
    </source>
</evidence>
<evidence type="ECO:0000313" key="10">
    <source>
        <dbReference type="EMBL" id="OFI36336.1"/>
    </source>
</evidence>
<keyword evidence="7" id="KW-0830">Ubiquinone</keyword>
<evidence type="ECO:0000256" key="4">
    <source>
        <dbReference type="ARBA" id="ARBA00023002"/>
    </source>
</evidence>
<gene>
    <name evidence="10" type="ORF">BFC17_00205</name>
</gene>
<evidence type="ECO:0000256" key="6">
    <source>
        <dbReference type="ARBA" id="ARBA00023014"/>
    </source>
</evidence>
<dbReference type="InterPro" id="IPR001041">
    <property type="entry name" value="2Fe-2S_ferredoxin-type"/>
</dbReference>
<keyword evidence="4" id="KW-0560">Oxidoreductase</keyword>